<dbReference type="GO" id="GO:0005737">
    <property type="term" value="C:cytoplasm"/>
    <property type="evidence" value="ECO:0007669"/>
    <property type="project" value="TreeGrafter"/>
</dbReference>
<dbReference type="InterPro" id="IPR029052">
    <property type="entry name" value="Metallo-depent_PP-like"/>
</dbReference>
<accession>A0A2T4MZW8</accession>
<evidence type="ECO:0000313" key="3">
    <source>
        <dbReference type="Proteomes" id="UP000241986"/>
    </source>
</evidence>
<evidence type="ECO:0000259" key="1">
    <source>
        <dbReference type="Pfam" id="PF00149"/>
    </source>
</evidence>
<dbReference type="Proteomes" id="UP000241986">
    <property type="component" value="Unassembled WGS sequence"/>
</dbReference>
<organism evidence="2 3">
    <name type="scientific">Aeromonas veronii</name>
    <dbReference type="NCBI Taxonomy" id="654"/>
    <lineage>
        <taxon>Bacteria</taxon>
        <taxon>Pseudomonadati</taxon>
        <taxon>Pseudomonadota</taxon>
        <taxon>Gammaproteobacteria</taxon>
        <taxon>Aeromonadales</taxon>
        <taxon>Aeromonadaceae</taxon>
        <taxon>Aeromonas</taxon>
    </lineage>
</organism>
<dbReference type="EMBL" id="PZKL01000037">
    <property type="protein sequence ID" value="PTH80076.1"/>
    <property type="molecule type" value="Genomic_DNA"/>
</dbReference>
<protein>
    <recommendedName>
        <fullName evidence="1">Calcineurin-like phosphoesterase domain-containing protein</fullName>
    </recommendedName>
</protein>
<gene>
    <name evidence="2" type="ORF">DAA48_16050</name>
</gene>
<dbReference type="PANTHER" id="PTHR42850">
    <property type="entry name" value="METALLOPHOSPHOESTERASE"/>
    <property type="match status" value="1"/>
</dbReference>
<dbReference type="PANTHER" id="PTHR42850:SF4">
    <property type="entry name" value="ZINC-DEPENDENT ENDOPOLYPHOSPHATASE"/>
    <property type="match status" value="1"/>
</dbReference>
<dbReference type="Gene3D" id="3.60.21.10">
    <property type="match status" value="1"/>
</dbReference>
<reference evidence="2 3" key="1">
    <citation type="submission" date="2018-03" db="EMBL/GenBank/DDBJ databases">
        <title>Aeromonas veronii whole genome sequencing and analysis.</title>
        <authorList>
            <person name="Xie H."/>
            <person name="Liu T."/>
            <person name="Wang K."/>
        </authorList>
    </citation>
    <scope>NUCLEOTIDE SEQUENCE [LARGE SCALE GENOMIC DNA]</scope>
    <source>
        <strain evidence="2 3">XH.VA.1</strain>
    </source>
</reference>
<comment type="caution">
    <text evidence="2">The sequence shown here is derived from an EMBL/GenBank/DDBJ whole genome shotgun (WGS) entry which is preliminary data.</text>
</comment>
<feature type="domain" description="Calcineurin-like phosphoesterase" evidence="1">
    <location>
        <begin position="18"/>
        <end position="111"/>
    </location>
</feature>
<dbReference type="GO" id="GO:0016791">
    <property type="term" value="F:phosphatase activity"/>
    <property type="evidence" value="ECO:0007669"/>
    <property type="project" value="TreeGrafter"/>
</dbReference>
<dbReference type="Pfam" id="PF00149">
    <property type="entry name" value="Metallophos"/>
    <property type="match status" value="1"/>
</dbReference>
<evidence type="ECO:0000313" key="2">
    <source>
        <dbReference type="EMBL" id="PTH80076.1"/>
    </source>
</evidence>
<sequence length="267" mass="30757">MNKVLRLQENKIGRDITVTDVHGMFHLLRQALDAINFDGRRDRLIAIGDLVDRGPYSHVVAEWLNAPWFFSAMGNHDAQYAFEERRKAFKEKHGRMALDPCDKENWICLPVNTWYMDLPNPDEAEHIFKTIYEKTYPAIEIETGEGVIGFVHAAVPENLNWTELCTELNNENFKVFKRAVTDRTLARIAQEKSENGVNEDDYLIGDVLHVFHGHTIGKDCTPYSIANRYYIDTGAYKTQKKEHNPNAGITLFDIKNPKKPLYSSAWK</sequence>
<dbReference type="RefSeq" id="WP_107683959.1">
    <property type="nucleotide sequence ID" value="NZ_PZKL01000037.1"/>
</dbReference>
<dbReference type="SUPFAM" id="SSF56300">
    <property type="entry name" value="Metallo-dependent phosphatases"/>
    <property type="match status" value="1"/>
</dbReference>
<dbReference type="AlphaFoldDB" id="A0A2T4MZW8"/>
<dbReference type="InterPro" id="IPR050126">
    <property type="entry name" value="Ap4A_hydrolase"/>
</dbReference>
<dbReference type="GO" id="GO:0008803">
    <property type="term" value="F:bis(5'-nucleosyl)-tetraphosphatase (symmetrical) activity"/>
    <property type="evidence" value="ECO:0007669"/>
    <property type="project" value="TreeGrafter"/>
</dbReference>
<dbReference type="InterPro" id="IPR004843">
    <property type="entry name" value="Calcineurin-like_PHP"/>
</dbReference>
<dbReference type="GO" id="GO:0110154">
    <property type="term" value="P:RNA decapping"/>
    <property type="evidence" value="ECO:0007669"/>
    <property type="project" value="TreeGrafter"/>
</dbReference>
<proteinExistence type="predicted"/>
<name>A0A2T4MZW8_AERVE</name>